<evidence type="ECO:0000313" key="3">
    <source>
        <dbReference type="Proteomes" id="UP000007814"/>
    </source>
</evidence>
<feature type="region of interest" description="Disordered" evidence="1">
    <location>
        <begin position="20"/>
        <end position="55"/>
    </location>
</feature>
<name>J3JKH6_ACTNH</name>
<evidence type="ECO:0000256" key="1">
    <source>
        <dbReference type="SAM" id="MobiDB-lite"/>
    </source>
</evidence>
<sequence>MSDVDWHLRANDINLSAWVGRNNRSQPPAAPPDLLDNGEITNGVMTSAFTPAPTL</sequence>
<reference evidence="2 3" key="1">
    <citation type="submission" date="2012-07" db="EMBL/GenBank/DDBJ databases">
        <authorList>
            <person name="Durkin A.S."/>
            <person name="McCorrison J."/>
            <person name="Torralba M."/>
            <person name="Gillis M."/>
            <person name="Methe B."/>
            <person name="Sutton G."/>
            <person name="Nelson K.E."/>
        </authorList>
    </citation>
    <scope>NUCLEOTIDE SEQUENCE [LARGE SCALE GENOMIC DNA]</scope>
    <source>
        <strain evidence="3">ATCC 12104 / DSM 43013 / CCUG 2238 / JCM 8349 / NCTC 10301 / Howell 279</strain>
    </source>
</reference>
<dbReference type="EMBL" id="ALJK01000073">
    <property type="protein sequence ID" value="EJN85359.1"/>
    <property type="molecule type" value="Genomic_DNA"/>
</dbReference>
<evidence type="ECO:0000313" key="2">
    <source>
        <dbReference type="EMBL" id="EJN85359.1"/>
    </source>
</evidence>
<gene>
    <name evidence="2" type="ORF">HMPREF1129_2800</name>
</gene>
<accession>J3JKH6</accession>
<protein>
    <submittedName>
        <fullName evidence="2">Uncharacterized protein</fullName>
    </submittedName>
</protein>
<feature type="compositionally biased region" description="Polar residues" evidence="1">
    <location>
        <begin position="39"/>
        <end position="49"/>
    </location>
</feature>
<dbReference type="AlphaFoldDB" id="J3JKH6"/>
<organism evidence="2 3">
    <name type="scientific">Actinomyces naeslundii (strain ATCC 12104 / DSM 43013 / CCUG 2238 / JCM 8349 / NCTC 10301 / Howell 279)</name>
    <dbReference type="NCBI Taxonomy" id="1115803"/>
    <lineage>
        <taxon>Bacteria</taxon>
        <taxon>Bacillati</taxon>
        <taxon>Actinomycetota</taxon>
        <taxon>Actinomycetes</taxon>
        <taxon>Actinomycetales</taxon>
        <taxon>Actinomycetaceae</taxon>
        <taxon>Actinomyces</taxon>
    </lineage>
</organism>
<dbReference type="Proteomes" id="UP000007814">
    <property type="component" value="Unassembled WGS sequence"/>
</dbReference>
<proteinExistence type="predicted"/>
<comment type="caution">
    <text evidence="2">The sequence shown here is derived from an EMBL/GenBank/DDBJ whole genome shotgun (WGS) entry which is preliminary data.</text>
</comment>